<protein>
    <recommendedName>
        <fullName evidence="5">F-box domain-containing protein</fullName>
    </recommendedName>
</protein>
<feature type="domain" description="Transport inhibitor response 1" evidence="2">
    <location>
        <begin position="89"/>
        <end position="135"/>
    </location>
</feature>
<dbReference type="Pfam" id="PF18791">
    <property type="entry name" value="Transp_inhibit"/>
    <property type="match status" value="1"/>
</dbReference>
<sequence length="616" mass="68114">MGERSCCSRTRQRNSRDGDASIIDQVCEHPLLLESVLSIIFGMVDSPAERRAMSEVCRQWHAMDRETRKHVYVAFVYSVSPATLTRRFPNLRSLKLKAKPRAYEFDLLPHNWGGHVHPWLENIGPAYPQLSALHLRRMEVRDQDLSAVATAYAASLETLKLDFCSGFSTTGLRAITGSCKCLKVLYVENSYVSDEGGQWLNELALHNRVLEVLDFQLAIGISKVNVEDVRTIIEKCPNLTSLKLVEGEDGLGDGLRKALASSTSLRELGIFLTAQEEDDQEEIDQGTSSTGQQTMRALLPRNLTSISGDIPLPLYTSVAAQLLKLDLMTTTSIEAEQHHALLRCCTRLQNLQVRTVIGDEGLAIVGECCKDLRKARIEDHNDEGTSVSHTGLMALARGCSKLEKLAIYVADMSNQALAAVGSGCPDLRDFRLILTEANDLSSMTELPLDAGFDELMRGCHRLSRLCIYVRPGALSDHGLVRIGHRGANLKALLLGCCGDSDAGFLAIARGCKRLQRLEIRDCPFTDDGLLRGVGCMEDLKLMWIQGFRMDDYGKLDVLGGEKYRNVECTRRDPIQCLIYRSLAGPRLDCPEEVVSPQGNGMLRHNWLTPSGGLVVG</sequence>
<dbReference type="PANTHER" id="PTHR16134:SF148">
    <property type="entry name" value="S-PHASE KINASE-ASSOCIATED PROTEIN 2, ISOFORM A"/>
    <property type="match status" value="1"/>
</dbReference>
<dbReference type="CDD" id="cd22159">
    <property type="entry name" value="F-box_AtTIR1-like"/>
    <property type="match status" value="1"/>
</dbReference>
<feature type="domain" description="COI1 F-box" evidence="1">
    <location>
        <begin position="33"/>
        <end position="70"/>
    </location>
</feature>
<dbReference type="SUPFAM" id="SSF52047">
    <property type="entry name" value="RNI-like"/>
    <property type="match status" value="1"/>
</dbReference>
<accession>D8SL48</accession>
<dbReference type="PANTHER" id="PTHR16134">
    <property type="entry name" value="F-BOX/TPR REPEAT PROTEIN POF3"/>
    <property type="match status" value="1"/>
</dbReference>
<dbReference type="InParanoid" id="D8SL48"/>
<dbReference type="HOGENOM" id="CLU_022456_2_0_1"/>
<evidence type="ECO:0000259" key="1">
    <source>
        <dbReference type="Pfam" id="PF18511"/>
    </source>
</evidence>
<dbReference type="Gene3D" id="1.20.1280.50">
    <property type="match status" value="1"/>
</dbReference>
<dbReference type="OMA" id="CPHSVIP"/>
<dbReference type="InterPro" id="IPR041567">
    <property type="entry name" value="COI1_F-box"/>
</dbReference>
<dbReference type="eggNOG" id="KOG1947">
    <property type="taxonomic scope" value="Eukaryota"/>
</dbReference>
<organism evidence="4">
    <name type="scientific">Selaginella moellendorffii</name>
    <name type="common">Spikemoss</name>
    <dbReference type="NCBI Taxonomy" id="88036"/>
    <lineage>
        <taxon>Eukaryota</taxon>
        <taxon>Viridiplantae</taxon>
        <taxon>Streptophyta</taxon>
        <taxon>Embryophyta</taxon>
        <taxon>Tracheophyta</taxon>
        <taxon>Lycopodiopsida</taxon>
        <taxon>Selaginellales</taxon>
        <taxon>Selaginellaceae</taxon>
        <taxon>Selaginella</taxon>
    </lineage>
</organism>
<evidence type="ECO:0000259" key="2">
    <source>
        <dbReference type="Pfam" id="PF18791"/>
    </source>
</evidence>
<name>D8SL48_SELML</name>
<evidence type="ECO:0000313" key="3">
    <source>
        <dbReference type="EMBL" id="EFJ14966.1"/>
    </source>
</evidence>
<dbReference type="STRING" id="88036.D8SL48"/>
<evidence type="ECO:0000313" key="4">
    <source>
        <dbReference type="Proteomes" id="UP000001514"/>
    </source>
</evidence>
<dbReference type="KEGG" id="smo:SELMODRAFT_445769"/>
<keyword evidence="4" id="KW-1185">Reference proteome</keyword>
<reference evidence="3 4" key="1">
    <citation type="journal article" date="2011" name="Science">
        <title>The Selaginella genome identifies genetic changes associated with the evolution of vascular plants.</title>
        <authorList>
            <person name="Banks J.A."/>
            <person name="Nishiyama T."/>
            <person name="Hasebe M."/>
            <person name="Bowman J.L."/>
            <person name="Gribskov M."/>
            <person name="dePamphilis C."/>
            <person name="Albert V.A."/>
            <person name="Aono N."/>
            <person name="Aoyama T."/>
            <person name="Ambrose B.A."/>
            <person name="Ashton N.W."/>
            <person name="Axtell M.J."/>
            <person name="Barker E."/>
            <person name="Barker M.S."/>
            <person name="Bennetzen J.L."/>
            <person name="Bonawitz N.D."/>
            <person name="Chapple C."/>
            <person name="Cheng C."/>
            <person name="Correa L.G."/>
            <person name="Dacre M."/>
            <person name="DeBarry J."/>
            <person name="Dreyer I."/>
            <person name="Elias M."/>
            <person name="Engstrom E.M."/>
            <person name="Estelle M."/>
            <person name="Feng L."/>
            <person name="Finet C."/>
            <person name="Floyd S.K."/>
            <person name="Frommer W.B."/>
            <person name="Fujita T."/>
            <person name="Gramzow L."/>
            <person name="Gutensohn M."/>
            <person name="Harholt J."/>
            <person name="Hattori M."/>
            <person name="Heyl A."/>
            <person name="Hirai T."/>
            <person name="Hiwatashi Y."/>
            <person name="Ishikawa M."/>
            <person name="Iwata M."/>
            <person name="Karol K.G."/>
            <person name="Koehler B."/>
            <person name="Kolukisaoglu U."/>
            <person name="Kubo M."/>
            <person name="Kurata T."/>
            <person name="Lalonde S."/>
            <person name="Li K."/>
            <person name="Li Y."/>
            <person name="Litt A."/>
            <person name="Lyons E."/>
            <person name="Manning G."/>
            <person name="Maruyama T."/>
            <person name="Michael T.P."/>
            <person name="Mikami K."/>
            <person name="Miyazaki S."/>
            <person name="Morinaga S."/>
            <person name="Murata T."/>
            <person name="Mueller-Roeber B."/>
            <person name="Nelson D.R."/>
            <person name="Obara M."/>
            <person name="Oguri Y."/>
            <person name="Olmstead R.G."/>
            <person name="Onodera N."/>
            <person name="Petersen B.L."/>
            <person name="Pils B."/>
            <person name="Prigge M."/>
            <person name="Rensing S.A."/>
            <person name="Riano-Pachon D.M."/>
            <person name="Roberts A.W."/>
            <person name="Sato Y."/>
            <person name="Scheller H.V."/>
            <person name="Schulz B."/>
            <person name="Schulz C."/>
            <person name="Shakirov E.V."/>
            <person name="Shibagaki N."/>
            <person name="Shinohara N."/>
            <person name="Shippen D.E."/>
            <person name="Soerensen I."/>
            <person name="Sotooka R."/>
            <person name="Sugimoto N."/>
            <person name="Sugita M."/>
            <person name="Sumikawa N."/>
            <person name="Tanurdzic M."/>
            <person name="Theissen G."/>
            <person name="Ulvskov P."/>
            <person name="Wakazuki S."/>
            <person name="Weng J.K."/>
            <person name="Willats W.W."/>
            <person name="Wipf D."/>
            <person name="Wolf P.G."/>
            <person name="Yang L."/>
            <person name="Zimmer A.D."/>
            <person name="Zhu Q."/>
            <person name="Mitros T."/>
            <person name="Hellsten U."/>
            <person name="Loque D."/>
            <person name="Otillar R."/>
            <person name="Salamov A."/>
            <person name="Schmutz J."/>
            <person name="Shapiro H."/>
            <person name="Lindquist E."/>
            <person name="Lucas S."/>
            <person name="Rokhsar D."/>
            <person name="Grigoriev I.V."/>
        </authorList>
    </citation>
    <scope>NUCLEOTIDE SEQUENCE [LARGE SCALE GENOMIC DNA]</scope>
</reference>
<dbReference type="AlphaFoldDB" id="D8SL48"/>
<dbReference type="InterPro" id="IPR041101">
    <property type="entry name" value="Transp_inhibit"/>
</dbReference>
<gene>
    <name evidence="3" type="ORF">SELMODRAFT_445769</name>
</gene>
<dbReference type="GO" id="GO:0031146">
    <property type="term" value="P:SCF-dependent proteasomal ubiquitin-dependent protein catabolic process"/>
    <property type="evidence" value="ECO:0000318"/>
    <property type="project" value="GO_Central"/>
</dbReference>
<dbReference type="InterPro" id="IPR032675">
    <property type="entry name" value="LRR_dom_sf"/>
</dbReference>
<dbReference type="GO" id="GO:0019005">
    <property type="term" value="C:SCF ubiquitin ligase complex"/>
    <property type="evidence" value="ECO:0000318"/>
    <property type="project" value="GO_Central"/>
</dbReference>
<dbReference type="Pfam" id="PF18511">
    <property type="entry name" value="F-box_5"/>
    <property type="match status" value="1"/>
</dbReference>
<dbReference type="SMART" id="SM00367">
    <property type="entry name" value="LRR_CC"/>
    <property type="match status" value="6"/>
</dbReference>
<dbReference type="OrthoDB" id="550575at2759"/>
<dbReference type="InterPro" id="IPR006553">
    <property type="entry name" value="Leu-rich_rpt_Cys-con_subtyp"/>
</dbReference>
<evidence type="ECO:0008006" key="5">
    <source>
        <dbReference type="Google" id="ProtNLM"/>
    </source>
</evidence>
<dbReference type="Gramene" id="EFJ14966">
    <property type="protein sequence ID" value="EFJ14966"/>
    <property type="gene ID" value="SELMODRAFT_445769"/>
</dbReference>
<dbReference type="Proteomes" id="UP000001514">
    <property type="component" value="Unassembled WGS sequence"/>
</dbReference>
<dbReference type="EMBL" id="GL377625">
    <property type="protein sequence ID" value="EFJ14966.1"/>
    <property type="molecule type" value="Genomic_DNA"/>
</dbReference>
<dbReference type="Gene3D" id="3.80.10.10">
    <property type="entry name" value="Ribonuclease Inhibitor"/>
    <property type="match status" value="1"/>
</dbReference>
<proteinExistence type="predicted"/>